<evidence type="ECO:0000313" key="11">
    <source>
        <dbReference type="Proteomes" id="UP000789390"/>
    </source>
</evidence>
<dbReference type="Proteomes" id="UP000789390">
    <property type="component" value="Unassembled WGS sequence"/>
</dbReference>
<evidence type="ECO:0000256" key="6">
    <source>
        <dbReference type="ARBA" id="ARBA00022927"/>
    </source>
</evidence>
<evidence type="ECO:0000256" key="9">
    <source>
        <dbReference type="SAM" id="MobiDB-lite"/>
    </source>
</evidence>
<dbReference type="GO" id="GO:0005049">
    <property type="term" value="F:nuclear export signal receptor activity"/>
    <property type="evidence" value="ECO:0007669"/>
    <property type="project" value="InterPro"/>
</dbReference>
<evidence type="ECO:0000256" key="7">
    <source>
        <dbReference type="ARBA" id="ARBA00023242"/>
    </source>
</evidence>
<evidence type="ECO:0000256" key="5">
    <source>
        <dbReference type="ARBA" id="ARBA00022490"/>
    </source>
</evidence>
<dbReference type="GO" id="GO:0005643">
    <property type="term" value="C:nuclear pore"/>
    <property type="evidence" value="ECO:0007669"/>
    <property type="project" value="TreeGrafter"/>
</dbReference>
<comment type="caution">
    <text evidence="10">The sequence shown here is derived from an EMBL/GenBank/DDBJ whole genome shotgun (WGS) entry which is preliminary data.</text>
</comment>
<keyword evidence="11" id="KW-1185">Reference proteome</keyword>
<accession>A0A8J2RDS6</accession>
<sequence length="1126" mass="126325">MEQGIRELEAAAEVLLAPPNCVTNDQRHVAEEVFMNFRKVKSPFGLCKCILDASTSDLVLFEAAGLLKDSLIREWSSVSEQDLKNLKTYLLNYVVQKTTLSAYVRERILQVVAIMVKRGSVEDLGADRGQILNDVEQLVISGDSNQQMIACSVLAAIMQEYSSSVKSSDVGLRWEIHFRVKRQFEGTDLKRIFHFIVQALRTFGSDDRQLNRESCHLLSRLLAIAESILSWFFVPTTMLPKRLIGAFEADQNPSLRPGPQWSEVFLDTNVVELFYRIHYKVRQLPDLCHHTLNCLTQLASLYGPVMANKDVRVSYISHYLTQFVHFVGGVELRAQECLGVSSIFRRLVLYFPPDTLAALNSDLLQTVLLHCTRLTCKFAEQAERESASPSDDNLSMEAFDNMVIGWDSLGVDSAFIKEEWRIEILNTFIKCHLGAPDGIRGDGANEEAEEDIEETEEDDKTKFRDQLSSIGAFSRSVASHSLVLLARLLEDRITRFSTQLQRMHGQSLSQSDQHHIGSLFEDLHWLLLISGHTLTLDSEGETAVIPQEIMQHSIAQAPTVNVETTLKVIASPGNRATDIAGMEESCDHVARLIAAVLRLCEVERRASDAGLAHLLSPEMGSTIVWWLRRFALTYMLPNENLYIELSPSFSAAFGRDSEGANWIIGFLLNKVESNLRTQTAESSLMNETLQLLMALVDTREKRNVVINSGPFWTLVRMHNSNELLQLGGTARRKFFQALTVAGAGANSPLGGLGDQNYFWNQVLKPLEDRLISLIQSESLNRLIHQDDVRFSVSTALESLIGVVMGSQVATVQMLFVSLQPVLRELPKLIHAAHNYNLIVELILELLSTCARIMLIFLSQSDSEKLYRLALSSTQAYATHTSGRVTREASAEEDAHRDLLLFMELLMNLLSKDIIDLSPFAAEGTPISASEVCLHGLNLLMPLMNAELLRFPQLCWHYYKLITFACEICPAKIVSLPSPMLSNLFASLQLGMTSFGSDIAAFCFEFIQVLSTHLAKSDRTSAAYEAMKPFLKIVLEMILCQQVSSDLLNVASGTFYALICAYQTEYQLLVEELLSRQEEEACRNRLVNAFNNLTVGVPLNAERLGRIKFRDNFDAFIMEVRSLLIVK</sequence>
<reference evidence="10" key="1">
    <citation type="submission" date="2021-11" db="EMBL/GenBank/DDBJ databases">
        <authorList>
            <person name="Schell T."/>
        </authorList>
    </citation>
    <scope>NUCLEOTIDE SEQUENCE</scope>
    <source>
        <strain evidence="10">M5</strain>
    </source>
</reference>
<dbReference type="InterPro" id="IPR011989">
    <property type="entry name" value="ARM-like"/>
</dbReference>
<feature type="compositionally biased region" description="Acidic residues" evidence="9">
    <location>
        <begin position="444"/>
        <end position="458"/>
    </location>
</feature>
<dbReference type="GO" id="GO:0006611">
    <property type="term" value="P:protein export from nucleus"/>
    <property type="evidence" value="ECO:0007669"/>
    <property type="project" value="TreeGrafter"/>
</dbReference>
<proteinExistence type="inferred from homology"/>
<evidence type="ECO:0000256" key="8">
    <source>
        <dbReference type="ARBA" id="ARBA00040444"/>
    </source>
</evidence>
<dbReference type="PANTHER" id="PTHR12596">
    <property type="entry name" value="EXPORTIN 4,7-RELATED"/>
    <property type="match status" value="1"/>
</dbReference>
<keyword evidence="5" id="KW-0963">Cytoplasm</keyword>
<organism evidence="10 11">
    <name type="scientific">Daphnia galeata</name>
    <dbReference type="NCBI Taxonomy" id="27404"/>
    <lineage>
        <taxon>Eukaryota</taxon>
        <taxon>Metazoa</taxon>
        <taxon>Ecdysozoa</taxon>
        <taxon>Arthropoda</taxon>
        <taxon>Crustacea</taxon>
        <taxon>Branchiopoda</taxon>
        <taxon>Diplostraca</taxon>
        <taxon>Cladocera</taxon>
        <taxon>Anomopoda</taxon>
        <taxon>Daphniidae</taxon>
        <taxon>Daphnia</taxon>
    </lineage>
</organism>
<dbReference type="SUPFAM" id="SSF48371">
    <property type="entry name" value="ARM repeat"/>
    <property type="match status" value="1"/>
</dbReference>
<keyword evidence="7" id="KW-0539">Nucleus</keyword>
<keyword evidence="6" id="KW-0653">Protein transport</keyword>
<protein>
    <recommendedName>
        <fullName evidence="8">Exportin-4</fullName>
    </recommendedName>
</protein>
<evidence type="ECO:0000256" key="3">
    <source>
        <dbReference type="ARBA" id="ARBA00009466"/>
    </source>
</evidence>
<evidence type="ECO:0000313" key="10">
    <source>
        <dbReference type="EMBL" id="CAH0102588.1"/>
    </source>
</evidence>
<dbReference type="EMBL" id="CAKKLH010000087">
    <property type="protein sequence ID" value="CAH0102588.1"/>
    <property type="molecule type" value="Genomic_DNA"/>
</dbReference>
<dbReference type="Gene3D" id="1.25.10.10">
    <property type="entry name" value="Leucine-rich Repeat Variant"/>
    <property type="match status" value="2"/>
</dbReference>
<evidence type="ECO:0000256" key="1">
    <source>
        <dbReference type="ARBA" id="ARBA00004123"/>
    </source>
</evidence>
<dbReference type="GO" id="GO:0005737">
    <property type="term" value="C:cytoplasm"/>
    <property type="evidence" value="ECO:0007669"/>
    <property type="project" value="UniProtKB-SubCell"/>
</dbReference>
<dbReference type="InterPro" id="IPR044189">
    <property type="entry name" value="XPO4/7-like"/>
</dbReference>
<evidence type="ECO:0000256" key="4">
    <source>
        <dbReference type="ARBA" id="ARBA00022448"/>
    </source>
</evidence>
<dbReference type="AlphaFoldDB" id="A0A8J2RDS6"/>
<name>A0A8J2RDS6_9CRUS</name>
<keyword evidence="4" id="KW-0813">Transport</keyword>
<comment type="similarity">
    <text evidence="3">Belongs to the exportin family.</text>
</comment>
<evidence type="ECO:0000256" key="2">
    <source>
        <dbReference type="ARBA" id="ARBA00004496"/>
    </source>
</evidence>
<comment type="subcellular location">
    <subcellularLocation>
        <location evidence="2">Cytoplasm</location>
    </subcellularLocation>
    <subcellularLocation>
        <location evidence="1">Nucleus</location>
    </subcellularLocation>
</comment>
<dbReference type="FunFam" id="1.25.10.10:FF:000130">
    <property type="entry name" value="Exportin 4"/>
    <property type="match status" value="1"/>
</dbReference>
<feature type="region of interest" description="Disordered" evidence="9">
    <location>
        <begin position="439"/>
        <end position="461"/>
    </location>
</feature>
<gene>
    <name evidence="10" type="ORF">DGAL_LOCUS5008</name>
</gene>
<dbReference type="InterPro" id="IPR016024">
    <property type="entry name" value="ARM-type_fold"/>
</dbReference>
<dbReference type="PANTHER" id="PTHR12596:SF1">
    <property type="entry name" value="EXPORTIN-4"/>
    <property type="match status" value="1"/>
</dbReference>
<dbReference type="OrthoDB" id="5548448at2759"/>